<feature type="domain" description="tRNA/rRNA methyltransferase SpoU type" evidence="7">
    <location>
        <begin position="6"/>
        <end position="150"/>
    </location>
</feature>
<keyword evidence="2" id="KW-0489">Methyltransferase</keyword>
<dbReference type="GO" id="GO:0000049">
    <property type="term" value="F:tRNA binding"/>
    <property type="evidence" value="ECO:0007669"/>
    <property type="project" value="UniProtKB-KW"/>
</dbReference>
<evidence type="ECO:0000256" key="2">
    <source>
        <dbReference type="ARBA" id="ARBA00022603"/>
    </source>
</evidence>
<comment type="caution">
    <text evidence="8">The sequence shown here is derived from an EMBL/GenBank/DDBJ whole genome shotgun (WGS) entry which is preliminary data.</text>
</comment>
<sequence length="182" mass="20395">MRQRGLVAVLEDIHDPHNAAAILRTAEAFGISDIALIFEKEKYWNPRRVGSSSSASANKWLRFSIYRSTQACLGDLRKKGFEIVATGLTQDSKSLLQSKLTGRKVAVFFGNEHRGLSPLALRSADHVVRIPMRGMVQSLNVSVSAAIVLWEIVRQRSSNPRKHRLSGRDRRAFMHDMIRAAS</sequence>
<evidence type="ECO:0000313" key="8">
    <source>
        <dbReference type="EMBL" id="OGE88487.1"/>
    </source>
</evidence>
<keyword evidence="1" id="KW-0820">tRNA-binding</keyword>
<accession>A0A1F5PEW5</accession>
<dbReference type="AlphaFoldDB" id="A0A1F5PEW5"/>
<evidence type="ECO:0000256" key="3">
    <source>
        <dbReference type="ARBA" id="ARBA00022679"/>
    </source>
</evidence>
<organism evidence="8 9">
    <name type="scientific">Candidatus Doudnabacteria bacterium RIFCSPHIGHO2_01_FULL_50_11</name>
    <dbReference type="NCBI Taxonomy" id="1817828"/>
    <lineage>
        <taxon>Bacteria</taxon>
        <taxon>Candidatus Doudnaibacteriota</taxon>
    </lineage>
</organism>
<dbReference type="GO" id="GO:0008173">
    <property type="term" value="F:RNA methyltransferase activity"/>
    <property type="evidence" value="ECO:0007669"/>
    <property type="project" value="InterPro"/>
</dbReference>
<dbReference type="STRING" id="1817828.A2722_01070"/>
<evidence type="ECO:0000313" key="9">
    <source>
        <dbReference type="Proteomes" id="UP000178377"/>
    </source>
</evidence>
<dbReference type="PANTHER" id="PTHR43453">
    <property type="entry name" value="RRNA METHYLASE-LIKE"/>
    <property type="match status" value="1"/>
</dbReference>
<protein>
    <recommendedName>
        <fullName evidence="7">tRNA/rRNA methyltransferase SpoU type domain-containing protein</fullName>
    </recommendedName>
</protein>
<dbReference type="InterPro" id="IPR033671">
    <property type="entry name" value="TrmH"/>
</dbReference>
<dbReference type="SUPFAM" id="SSF75217">
    <property type="entry name" value="alpha/beta knot"/>
    <property type="match status" value="1"/>
</dbReference>
<keyword evidence="3" id="KW-0808">Transferase</keyword>
<keyword evidence="6" id="KW-0694">RNA-binding</keyword>
<dbReference type="PANTHER" id="PTHR43453:SF1">
    <property type="entry name" value="TRNA_RRNA METHYLTRANSFERASE SPOU TYPE DOMAIN-CONTAINING PROTEIN"/>
    <property type="match status" value="1"/>
</dbReference>
<dbReference type="CDD" id="cd18092">
    <property type="entry name" value="SpoU-like_TrmH"/>
    <property type="match status" value="1"/>
</dbReference>
<keyword evidence="4" id="KW-0949">S-adenosyl-L-methionine</keyword>
<dbReference type="InterPro" id="IPR001537">
    <property type="entry name" value="SpoU_MeTrfase"/>
</dbReference>
<dbReference type="InterPro" id="IPR029028">
    <property type="entry name" value="Alpha/beta_knot_MTases"/>
</dbReference>
<dbReference type="InterPro" id="IPR029026">
    <property type="entry name" value="tRNA_m1G_MTases_N"/>
</dbReference>
<dbReference type="GO" id="GO:0002938">
    <property type="term" value="P:tRNA guanine ribose methylation"/>
    <property type="evidence" value="ECO:0007669"/>
    <property type="project" value="TreeGrafter"/>
</dbReference>
<name>A0A1F5PEW5_9BACT</name>
<dbReference type="Proteomes" id="UP000178377">
    <property type="component" value="Unassembled WGS sequence"/>
</dbReference>
<keyword evidence="5" id="KW-0819">tRNA processing</keyword>
<gene>
    <name evidence="8" type="ORF">A2722_01070</name>
</gene>
<reference evidence="8 9" key="1">
    <citation type="journal article" date="2016" name="Nat. Commun.">
        <title>Thousands of microbial genomes shed light on interconnected biogeochemical processes in an aquifer system.</title>
        <authorList>
            <person name="Anantharaman K."/>
            <person name="Brown C.T."/>
            <person name="Hug L.A."/>
            <person name="Sharon I."/>
            <person name="Castelle C.J."/>
            <person name="Probst A.J."/>
            <person name="Thomas B.C."/>
            <person name="Singh A."/>
            <person name="Wilkins M.J."/>
            <person name="Karaoz U."/>
            <person name="Brodie E.L."/>
            <person name="Williams K.H."/>
            <person name="Hubbard S.S."/>
            <person name="Banfield J.F."/>
        </authorList>
    </citation>
    <scope>NUCLEOTIDE SEQUENCE [LARGE SCALE GENOMIC DNA]</scope>
</reference>
<proteinExistence type="predicted"/>
<evidence type="ECO:0000259" key="7">
    <source>
        <dbReference type="Pfam" id="PF00588"/>
    </source>
</evidence>
<evidence type="ECO:0000256" key="4">
    <source>
        <dbReference type="ARBA" id="ARBA00022691"/>
    </source>
</evidence>
<dbReference type="Gene3D" id="3.40.1280.10">
    <property type="match status" value="1"/>
</dbReference>
<dbReference type="Pfam" id="PF00588">
    <property type="entry name" value="SpoU_methylase"/>
    <property type="match status" value="1"/>
</dbReference>
<evidence type="ECO:0000256" key="5">
    <source>
        <dbReference type="ARBA" id="ARBA00022694"/>
    </source>
</evidence>
<evidence type="ECO:0000256" key="6">
    <source>
        <dbReference type="ARBA" id="ARBA00022884"/>
    </source>
</evidence>
<dbReference type="EMBL" id="MFEO01000033">
    <property type="protein sequence ID" value="OGE88487.1"/>
    <property type="molecule type" value="Genomic_DNA"/>
</dbReference>
<evidence type="ECO:0000256" key="1">
    <source>
        <dbReference type="ARBA" id="ARBA00022555"/>
    </source>
</evidence>